<feature type="compositionally biased region" description="Low complexity" evidence="2">
    <location>
        <begin position="943"/>
        <end position="953"/>
    </location>
</feature>
<feature type="compositionally biased region" description="Low complexity" evidence="2">
    <location>
        <begin position="1210"/>
        <end position="1219"/>
    </location>
</feature>
<dbReference type="EMBL" id="CAJFCJ010000003">
    <property type="protein sequence ID" value="CAD5112970.1"/>
    <property type="molecule type" value="Genomic_DNA"/>
</dbReference>
<dbReference type="Proteomes" id="UP000549394">
    <property type="component" value="Unassembled WGS sequence"/>
</dbReference>
<evidence type="ECO:0000313" key="3">
    <source>
        <dbReference type="EMBL" id="CAD5112970.1"/>
    </source>
</evidence>
<dbReference type="GO" id="GO:0005737">
    <property type="term" value="C:cytoplasm"/>
    <property type="evidence" value="ECO:0007669"/>
    <property type="project" value="TreeGrafter"/>
</dbReference>
<feature type="coiled-coil region" evidence="1">
    <location>
        <begin position="606"/>
        <end position="795"/>
    </location>
</feature>
<dbReference type="OrthoDB" id="10254988at2759"/>
<protein>
    <submittedName>
        <fullName evidence="3">DgyrCDS2175</fullName>
    </submittedName>
</protein>
<dbReference type="GO" id="GO:0008017">
    <property type="term" value="F:microtubule binding"/>
    <property type="evidence" value="ECO:0007669"/>
    <property type="project" value="TreeGrafter"/>
</dbReference>
<dbReference type="GO" id="GO:0051959">
    <property type="term" value="F:dynein light intermediate chain binding"/>
    <property type="evidence" value="ECO:0007669"/>
    <property type="project" value="TreeGrafter"/>
</dbReference>
<name>A0A7I8VCJ0_9ANNE</name>
<gene>
    <name evidence="3" type="ORF">DGYR_LOCUS2025</name>
</gene>
<comment type="caution">
    <text evidence="3">The sequence shown here is derived from an EMBL/GenBank/DDBJ whole genome shotgun (WGS) entry which is preliminary data.</text>
</comment>
<feature type="coiled-coil region" evidence="1">
    <location>
        <begin position="849"/>
        <end position="876"/>
    </location>
</feature>
<feature type="compositionally biased region" description="Basic and acidic residues" evidence="2">
    <location>
        <begin position="903"/>
        <end position="917"/>
    </location>
</feature>
<evidence type="ECO:0000313" key="4">
    <source>
        <dbReference type="Proteomes" id="UP000549394"/>
    </source>
</evidence>
<dbReference type="PANTHER" id="PTHR18947">
    <property type="entry name" value="HOOK PROTEINS"/>
    <property type="match status" value="1"/>
</dbReference>
<feature type="coiled-coil region" evidence="1">
    <location>
        <begin position="545"/>
        <end position="579"/>
    </location>
</feature>
<sequence length="1238" mass="143630">MEELIEINARLEFEKKTSFTESANLEEELARAKFNASNNLSKSLGEQLKDSSNAKILRLEMENNRLTKQLAEMKENAALESAQRLMEVEKENARLSRKVESMQEVQLKENEQMILLEEEKEKLTSQKVGLEKTLDTVRENMERQLREFRVENEQLNLNLSSLRKRCEKTNDIKVGEMEKENVRLQDTVKEITTRLRDLEFEKKKRESNDNKIQELEEENERYEKECNDLHKKVAKYSFIEHKYEKLEVETADLEAENRKLNKIASNLRIRVEKGEEAEKQNIALSTENQRLNRCLESVKNTSMKAVDFEHEKEDLLREINKLKNLNNLSKEDRSKNEKLQVENMKLTAETRKLRKSVEIATSRLEEVLSERSDIERSFEDLKRKANRYEEIEKEIEKFETENADLLNCKADLENELRKLRLIVEQSQKNFEEERSKSVVVERELKQVKRIADRYLETNVKIQELESDNGELAQKCGVQSREITVLRQDLVNEKIGSQQLRNDLENMKRELNKYKAIGEYTQKAASDEEKFKSLEHLMQDAFKRSLELKDEKIRELDTRLAESKNRNIQIQETLRSVQRDHNVLLQRAEEDKLFSKSLSNDSKNHVKSRLGNEIIELKDHLIQLERANATLETENRSMQIHTNKLQEKNDNLEKIRNESQIEVRSCQGRLESLQRQNAQLQVDNRTFQSHLTSCQQQLNVAQKTKASISGELENALRQYEKLQEDCDKLQKLNDQLNAENDRFAKEFSNAKRAGEDEWKHRNDILQKEIERLQKSKAEQEDAIREAVDQVREADLEICKLGNKVDSLEQIVCKLEEENRGLMLQLQTILNQNQDLLTTVLESKQHMHDEQRHYLEKMNDLRRQKEKLEEKIMDQYKRYEPSPKRKTSFAANLVRRAKGMMTRTKSKEWGKASEIKEGEENSSFGSGSFGSGSFDESGVRRGGKKSTPSSMSKSKNFARSTTAINLVGNGHTSNIMRSAKSSENLFGDDMDSSWNTSNSKRKHVRDLSLMINSSDQTSISEDGPEEQITLSQFLNESNKSPKSRRKFLLEKKVDLTAPDTEADIKETDLANQGPRSATIMDDDEQKALRHQTRAKSEMNIPISQSPQARPHSVMGMPDQQPQTTQTLPRHYFRPKSAVPYESDQNGYQNRPKEREMRTDSYAPGSVRNLVKSYHEAANNRPEPPAPPPRRVRPIIGNPKSAFSRPDSGRKLPSTPTSAGSTPPKPDAKKKPGIWYEYGCV</sequence>
<feature type="coiled-coil region" evidence="1">
    <location>
        <begin position="489"/>
        <end position="516"/>
    </location>
</feature>
<dbReference type="AlphaFoldDB" id="A0A7I8VCJ0"/>
<feature type="region of interest" description="Disordered" evidence="2">
    <location>
        <begin position="1072"/>
        <end position="1230"/>
    </location>
</feature>
<reference evidence="3 4" key="1">
    <citation type="submission" date="2020-08" db="EMBL/GenBank/DDBJ databases">
        <authorList>
            <person name="Hejnol A."/>
        </authorList>
    </citation>
    <scope>NUCLEOTIDE SEQUENCE [LARGE SCALE GENOMIC DNA]</scope>
</reference>
<feature type="region of interest" description="Disordered" evidence="2">
    <location>
        <begin position="897"/>
        <end position="955"/>
    </location>
</feature>
<feature type="coiled-coil region" evidence="1">
    <location>
        <begin position="305"/>
        <end position="436"/>
    </location>
</feature>
<feature type="compositionally biased region" description="Low complexity" evidence="2">
    <location>
        <begin position="919"/>
        <end position="934"/>
    </location>
</feature>
<organism evidence="3 4">
    <name type="scientific">Dimorphilus gyrociliatus</name>
    <dbReference type="NCBI Taxonomy" id="2664684"/>
    <lineage>
        <taxon>Eukaryota</taxon>
        <taxon>Metazoa</taxon>
        <taxon>Spiralia</taxon>
        <taxon>Lophotrochozoa</taxon>
        <taxon>Annelida</taxon>
        <taxon>Polychaeta</taxon>
        <taxon>Polychaeta incertae sedis</taxon>
        <taxon>Dinophilidae</taxon>
        <taxon>Dimorphilus</taxon>
    </lineage>
</organism>
<evidence type="ECO:0000256" key="1">
    <source>
        <dbReference type="SAM" id="Coils"/>
    </source>
</evidence>
<accession>A0A7I8VCJ0</accession>
<keyword evidence="1" id="KW-0175">Coiled coil</keyword>
<dbReference type="GO" id="GO:0031122">
    <property type="term" value="P:cytoplasmic microtubule organization"/>
    <property type="evidence" value="ECO:0007669"/>
    <property type="project" value="TreeGrafter"/>
</dbReference>
<proteinExistence type="predicted"/>
<feature type="coiled-coil region" evidence="1">
    <location>
        <begin position="49"/>
        <end position="270"/>
    </location>
</feature>
<evidence type="ECO:0000256" key="2">
    <source>
        <dbReference type="SAM" id="MobiDB-lite"/>
    </source>
</evidence>
<keyword evidence="4" id="KW-1185">Reference proteome</keyword>
<dbReference type="PANTHER" id="PTHR18947:SF28">
    <property type="entry name" value="GIRDIN, ISOFORM A"/>
    <property type="match status" value="1"/>
</dbReference>
<feature type="compositionally biased region" description="Low complexity" evidence="2">
    <location>
        <begin position="1115"/>
        <end position="1126"/>
    </location>
</feature>
<dbReference type="GO" id="GO:0005813">
    <property type="term" value="C:centrosome"/>
    <property type="evidence" value="ECO:0007669"/>
    <property type="project" value="TreeGrafter"/>
</dbReference>
<dbReference type="GO" id="GO:0030705">
    <property type="term" value="P:cytoskeleton-dependent intracellular transport"/>
    <property type="evidence" value="ECO:0007669"/>
    <property type="project" value="TreeGrafter"/>
</dbReference>